<evidence type="ECO:0000256" key="7">
    <source>
        <dbReference type="PIRSR" id="PIRSR615500-1"/>
    </source>
</evidence>
<dbReference type="Pfam" id="PF00082">
    <property type="entry name" value="Peptidase_S8"/>
    <property type="match status" value="1"/>
</dbReference>
<dbReference type="AlphaFoldDB" id="A0A9W7M9A7"/>
<evidence type="ECO:0000256" key="4">
    <source>
        <dbReference type="ARBA" id="ARBA00022801"/>
    </source>
</evidence>
<evidence type="ECO:0000256" key="2">
    <source>
        <dbReference type="ARBA" id="ARBA00022670"/>
    </source>
</evidence>
<evidence type="ECO:0000256" key="9">
    <source>
        <dbReference type="SAM" id="SignalP"/>
    </source>
</evidence>
<evidence type="ECO:0000256" key="1">
    <source>
        <dbReference type="ARBA" id="ARBA00011073"/>
    </source>
</evidence>
<feature type="domain" description="Peptidase S8/S53" evidence="10">
    <location>
        <begin position="132"/>
        <end position="565"/>
    </location>
</feature>
<dbReference type="InterPro" id="IPR041469">
    <property type="entry name" value="Subtilisin-like_FN3"/>
</dbReference>
<feature type="active site" description="Charge relay system" evidence="7 8">
    <location>
        <position position="200"/>
    </location>
</feature>
<name>A0A9W7M9A7_HIBTR</name>
<dbReference type="InterPro" id="IPR015500">
    <property type="entry name" value="Peptidase_S8_subtilisin-rel"/>
</dbReference>
<dbReference type="PROSITE" id="PS00138">
    <property type="entry name" value="SUBTILASE_SER"/>
    <property type="match status" value="1"/>
</dbReference>
<dbReference type="PANTHER" id="PTHR10795">
    <property type="entry name" value="PROPROTEIN CONVERTASE SUBTILISIN/KEXIN"/>
    <property type="match status" value="1"/>
</dbReference>
<dbReference type="PROSITE" id="PS51892">
    <property type="entry name" value="SUBTILASE"/>
    <property type="match status" value="1"/>
</dbReference>
<evidence type="ECO:0000259" key="11">
    <source>
        <dbReference type="Pfam" id="PF05922"/>
    </source>
</evidence>
<comment type="caution">
    <text evidence="13">The sequence shown here is derived from an EMBL/GenBank/DDBJ whole genome shotgun (WGS) entry which is preliminary data.</text>
</comment>
<evidence type="ECO:0000256" key="3">
    <source>
        <dbReference type="ARBA" id="ARBA00022729"/>
    </source>
</evidence>
<keyword evidence="14" id="KW-1185">Reference proteome</keyword>
<feature type="domain" description="Subtilisin-like protease fibronectin type-III" evidence="12">
    <location>
        <begin position="632"/>
        <end position="730"/>
    </location>
</feature>
<evidence type="ECO:0000313" key="14">
    <source>
        <dbReference type="Proteomes" id="UP001165190"/>
    </source>
</evidence>
<dbReference type="GO" id="GO:0006508">
    <property type="term" value="P:proteolysis"/>
    <property type="evidence" value="ECO:0007669"/>
    <property type="project" value="UniProtKB-KW"/>
</dbReference>
<dbReference type="OrthoDB" id="4803627at2759"/>
<evidence type="ECO:0000256" key="8">
    <source>
        <dbReference type="PROSITE-ProRule" id="PRU01240"/>
    </source>
</evidence>
<comment type="similarity">
    <text evidence="1 8">Belongs to the peptidase S8 family.</text>
</comment>
<evidence type="ECO:0000259" key="10">
    <source>
        <dbReference type="Pfam" id="PF00082"/>
    </source>
</evidence>
<protein>
    <submittedName>
        <fullName evidence="13">Subtilase 4.13</fullName>
    </submittedName>
</protein>
<dbReference type="FunFam" id="3.30.70.80:FF:000002">
    <property type="entry name" value="Subtilisin-like protease SBT5.3"/>
    <property type="match status" value="1"/>
</dbReference>
<dbReference type="FunFam" id="2.60.40.2310:FF:000001">
    <property type="entry name" value="Subtilisin-like protease SBT1.5"/>
    <property type="match status" value="1"/>
</dbReference>
<evidence type="ECO:0000256" key="5">
    <source>
        <dbReference type="ARBA" id="ARBA00022825"/>
    </source>
</evidence>
<dbReference type="Proteomes" id="UP001165190">
    <property type="component" value="Unassembled WGS sequence"/>
</dbReference>
<feature type="active site" description="Charge relay system" evidence="7 8">
    <location>
        <position position="525"/>
    </location>
</feature>
<keyword evidence="6" id="KW-0325">Glycoprotein</keyword>
<evidence type="ECO:0000256" key="6">
    <source>
        <dbReference type="ARBA" id="ARBA00023180"/>
    </source>
</evidence>
<keyword evidence="4 8" id="KW-0378">Hydrolase</keyword>
<dbReference type="InterPro" id="IPR034197">
    <property type="entry name" value="Peptidases_S8_3"/>
</dbReference>
<dbReference type="InterPro" id="IPR010259">
    <property type="entry name" value="S8pro/Inhibitor_I9"/>
</dbReference>
<feature type="domain" description="Inhibitor I9" evidence="11">
    <location>
        <begin position="34"/>
        <end position="110"/>
    </location>
</feature>
<dbReference type="Pfam" id="PF17766">
    <property type="entry name" value="fn3_6"/>
    <property type="match status" value="1"/>
</dbReference>
<dbReference type="InterPro" id="IPR023828">
    <property type="entry name" value="Peptidase_S8_Ser-AS"/>
</dbReference>
<dbReference type="InterPro" id="IPR000209">
    <property type="entry name" value="Peptidase_S8/S53_dom"/>
</dbReference>
<dbReference type="Gene3D" id="3.50.30.30">
    <property type="match status" value="1"/>
</dbReference>
<reference evidence="13" key="1">
    <citation type="submission" date="2023-05" db="EMBL/GenBank/DDBJ databases">
        <title>Genome and transcriptome analyses reveal genes involved in the formation of fine ridges on petal epidermal cells in Hibiscus trionum.</title>
        <authorList>
            <person name="Koshimizu S."/>
            <person name="Masuda S."/>
            <person name="Ishii T."/>
            <person name="Shirasu K."/>
            <person name="Hoshino A."/>
            <person name="Arita M."/>
        </authorList>
    </citation>
    <scope>NUCLEOTIDE SEQUENCE</scope>
    <source>
        <strain evidence="13">Hamamatsu line</strain>
    </source>
</reference>
<keyword evidence="5 8" id="KW-0720">Serine protease</keyword>
<dbReference type="PRINTS" id="PR00723">
    <property type="entry name" value="SUBTILISIN"/>
</dbReference>
<dbReference type="CDD" id="cd02120">
    <property type="entry name" value="PA_subtilisin_like"/>
    <property type="match status" value="1"/>
</dbReference>
<dbReference type="Gene3D" id="3.40.50.200">
    <property type="entry name" value="Peptidase S8/S53 domain"/>
    <property type="match status" value="1"/>
</dbReference>
<dbReference type="SUPFAM" id="SSF52743">
    <property type="entry name" value="Subtilisin-like"/>
    <property type="match status" value="1"/>
</dbReference>
<keyword evidence="2 8" id="KW-0645">Protease</keyword>
<dbReference type="InterPro" id="IPR036852">
    <property type="entry name" value="Peptidase_S8/S53_dom_sf"/>
</dbReference>
<dbReference type="InterPro" id="IPR037045">
    <property type="entry name" value="S8pro/Inhibitor_I9_sf"/>
</dbReference>
<proteinExistence type="inferred from homology"/>
<dbReference type="Gene3D" id="3.30.70.80">
    <property type="entry name" value="Peptidase S8 propeptide/proteinase inhibitor I9"/>
    <property type="match status" value="1"/>
</dbReference>
<evidence type="ECO:0000259" key="12">
    <source>
        <dbReference type="Pfam" id="PF17766"/>
    </source>
</evidence>
<gene>
    <name evidence="13" type="ORF">HRI_002887200</name>
</gene>
<dbReference type="GO" id="GO:0004252">
    <property type="term" value="F:serine-type endopeptidase activity"/>
    <property type="evidence" value="ECO:0007669"/>
    <property type="project" value="UniProtKB-UniRule"/>
</dbReference>
<organism evidence="13 14">
    <name type="scientific">Hibiscus trionum</name>
    <name type="common">Flower of an hour</name>
    <dbReference type="NCBI Taxonomy" id="183268"/>
    <lineage>
        <taxon>Eukaryota</taxon>
        <taxon>Viridiplantae</taxon>
        <taxon>Streptophyta</taxon>
        <taxon>Embryophyta</taxon>
        <taxon>Tracheophyta</taxon>
        <taxon>Spermatophyta</taxon>
        <taxon>Magnoliopsida</taxon>
        <taxon>eudicotyledons</taxon>
        <taxon>Gunneridae</taxon>
        <taxon>Pentapetalae</taxon>
        <taxon>rosids</taxon>
        <taxon>malvids</taxon>
        <taxon>Malvales</taxon>
        <taxon>Malvaceae</taxon>
        <taxon>Malvoideae</taxon>
        <taxon>Hibiscus</taxon>
    </lineage>
</organism>
<feature type="signal peptide" evidence="9">
    <location>
        <begin position="1"/>
        <end position="21"/>
    </location>
</feature>
<feature type="chain" id="PRO_5040728520" evidence="9">
    <location>
        <begin position="22"/>
        <end position="740"/>
    </location>
</feature>
<dbReference type="Pfam" id="PF05922">
    <property type="entry name" value="Inhibitor_I9"/>
    <property type="match status" value="1"/>
</dbReference>
<sequence length="740" mass="79113">MADYRFHLFLTISFVFVLVKSQSSIAANDDRKAYIVYMGSASEDDYSTTSMQASILQQVIQQSSVADSLIRSYRKSFNAFAAMLTEEEAEEMASMQGVVSIFPNRILHLQTTRSWDFMGFSGTVRRNPTSESDVIIGVIDGGIWPELPSFSDKGFGPAPKKWKGACRGGKNFTCNNKIIGARFYTAPPSPEASARDEVGHGTHTASTAAGNVVMDASFFGLAQGTARGGVPSARIAAYKVCSAQGCESVDILAAFDDAIADAVDILTVSLGSSDSRDFFDDVVAIGSFHAMEKGILTVNSAGNNGAAGPLAVSSVSPWMLSVAASTTDRKIFSKVVLGNGKTLAGFSVHPFSYKGKKLPLVYGRDVSRSCRLNEARMCSESCLDSSLVKGKIAVCDQFIGNFEAHSAGAAGAIVLNDQADNVSFVTPLPASALNVRDYDLVMSYMNSTKYPVAEILRSEIIKDPYSPVVAPFSSLGPNFIVPDILKPDITAPGVDILAAFSPIGSPSETPGDKRQTKYSVMSGTSMACPHVAGIAAYVKSFHPDWSPSAIKSAIMTTAWPMDRSKNPDGEISYGSGHVDPIKANNPGLVYETLNEEYIKLMCSLGYTPDNIKRVSGNNSPCPNGSKNVPPRDLNYPSLTASVAANKPFTLSFHRTVKNVGPANSIYKVQVSPNRGLKVKVVPEVLSFKTRNEVKPFTVTVTGGGLRTASLVSTTLIWSDGTHTVRSPIVVHTHPSIRSNV</sequence>
<feature type="active site" description="Charge relay system" evidence="7 8">
    <location>
        <position position="140"/>
    </location>
</feature>
<dbReference type="Gene3D" id="2.60.40.2310">
    <property type="match status" value="1"/>
</dbReference>
<dbReference type="CDD" id="cd04852">
    <property type="entry name" value="Peptidases_S8_3"/>
    <property type="match status" value="1"/>
</dbReference>
<evidence type="ECO:0000313" key="13">
    <source>
        <dbReference type="EMBL" id="GMI92179.1"/>
    </source>
</evidence>
<keyword evidence="3 9" id="KW-0732">Signal</keyword>
<dbReference type="FunFam" id="3.40.50.200:FF:000006">
    <property type="entry name" value="Subtilisin-like protease SBT1.5"/>
    <property type="match status" value="1"/>
</dbReference>
<accession>A0A9W7M9A7</accession>
<dbReference type="EMBL" id="BSYR01000024">
    <property type="protein sequence ID" value="GMI92179.1"/>
    <property type="molecule type" value="Genomic_DNA"/>
</dbReference>
<dbReference type="InterPro" id="IPR045051">
    <property type="entry name" value="SBT"/>
</dbReference>